<feature type="region of interest" description="Disordered" evidence="1">
    <location>
        <begin position="116"/>
        <end position="192"/>
    </location>
</feature>
<dbReference type="Proteomes" id="UP000240883">
    <property type="component" value="Unassembled WGS sequence"/>
</dbReference>
<organism evidence="2 3">
    <name type="scientific">Corynespora cassiicola Philippines</name>
    <dbReference type="NCBI Taxonomy" id="1448308"/>
    <lineage>
        <taxon>Eukaryota</taxon>
        <taxon>Fungi</taxon>
        <taxon>Dikarya</taxon>
        <taxon>Ascomycota</taxon>
        <taxon>Pezizomycotina</taxon>
        <taxon>Dothideomycetes</taxon>
        <taxon>Pleosporomycetidae</taxon>
        <taxon>Pleosporales</taxon>
        <taxon>Corynesporascaceae</taxon>
        <taxon>Corynespora</taxon>
    </lineage>
</organism>
<feature type="compositionally biased region" description="Basic residues" evidence="1">
    <location>
        <begin position="168"/>
        <end position="184"/>
    </location>
</feature>
<dbReference type="AlphaFoldDB" id="A0A2T2N7S6"/>
<reference evidence="2 3" key="1">
    <citation type="journal article" date="2018" name="Front. Microbiol.">
        <title>Genome-Wide Analysis of Corynespora cassiicola Leaf Fall Disease Putative Effectors.</title>
        <authorList>
            <person name="Lopez D."/>
            <person name="Ribeiro S."/>
            <person name="Label P."/>
            <person name="Fumanal B."/>
            <person name="Venisse J.S."/>
            <person name="Kohler A."/>
            <person name="de Oliveira R.R."/>
            <person name="Labutti K."/>
            <person name="Lipzen A."/>
            <person name="Lail K."/>
            <person name="Bauer D."/>
            <person name="Ohm R.A."/>
            <person name="Barry K.W."/>
            <person name="Spatafora J."/>
            <person name="Grigoriev I.V."/>
            <person name="Martin F.M."/>
            <person name="Pujade-Renaud V."/>
        </authorList>
    </citation>
    <scope>NUCLEOTIDE SEQUENCE [LARGE SCALE GENOMIC DNA]</scope>
    <source>
        <strain evidence="2 3">Philippines</strain>
    </source>
</reference>
<feature type="compositionally biased region" description="Polar residues" evidence="1">
    <location>
        <begin position="153"/>
        <end position="162"/>
    </location>
</feature>
<proteinExistence type="predicted"/>
<feature type="region of interest" description="Disordered" evidence="1">
    <location>
        <begin position="215"/>
        <end position="236"/>
    </location>
</feature>
<evidence type="ECO:0000256" key="1">
    <source>
        <dbReference type="SAM" id="MobiDB-lite"/>
    </source>
</evidence>
<name>A0A2T2N7S6_CORCC</name>
<accession>A0A2T2N7S6</accession>
<dbReference type="EMBL" id="KZ678144">
    <property type="protein sequence ID" value="PSN61459.1"/>
    <property type="molecule type" value="Genomic_DNA"/>
</dbReference>
<protein>
    <submittedName>
        <fullName evidence="2">Uncharacterized protein</fullName>
    </submittedName>
</protein>
<evidence type="ECO:0000313" key="2">
    <source>
        <dbReference type="EMBL" id="PSN61459.1"/>
    </source>
</evidence>
<evidence type="ECO:0000313" key="3">
    <source>
        <dbReference type="Proteomes" id="UP000240883"/>
    </source>
</evidence>
<sequence length="236" mass="27168">MVVFAYRSSYSPLKIAEAPTFPAQSIPRMTTGVSMPTVSFMHALFPTRRHFYGYGGHHPERVSFASSKMSAPRIFLYFSSPAKRLKIDFIPVGIHFMSKPRQGTLPACHYRREPCSIDATPKKRPDMRARKTWRITSEQKERKRERQKVKMKSSMQRSTSPDQPQPIPKHRCPQRKLQRRHSLHHQGSPECCSPHFQRRQRTWSCTVCVPSGPWPCTSSASCPRCPPQSCRSTTAR</sequence>
<gene>
    <name evidence="2" type="ORF">BS50DRAFT_152163</name>
</gene>
<keyword evidence="3" id="KW-1185">Reference proteome</keyword>
<feature type="compositionally biased region" description="Basic and acidic residues" evidence="1">
    <location>
        <begin position="116"/>
        <end position="129"/>
    </location>
</feature>